<evidence type="ECO:0000313" key="5">
    <source>
        <dbReference type="Proteomes" id="UP000286038"/>
    </source>
</evidence>
<name>A0A412WVF0_9BACT</name>
<feature type="domain" description="HTH cro/C1-type" evidence="1">
    <location>
        <begin position="19"/>
        <end position="64"/>
    </location>
</feature>
<dbReference type="Pfam" id="PF13401">
    <property type="entry name" value="AAA_22"/>
    <property type="match status" value="1"/>
</dbReference>
<dbReference type="InterPro" id="IPR049945">
    <property type="entry name" value="AAA_22"/>
</dbReference>
<dbReference type="SUPFAM" id="SSF47413">
    <property type="entry name" value="lambda repressor-like DNA-binding domains"/>
    <property type="match status" value="1"/>
</dbReference>
<evidence type="ECO:0000313" key="2">
    <source>
        <dbReference type="EMBL" id="RGV31307.1"/>
    </source>
</evidence>
<evidence type="ECO:0000313" key="3">
    <source>
        <dbReference type="EMBL" id="RHM40810.1"/>
    </source>
</evidence>
<dbReference type="SUPFAM" id="SSF52540">
    <property type="entry name" value="P-loop containing nucleoside triphosphate hydrolases"/>
    <property type="match status" value="1"/>
</dbReference>
<comment type="caution">
    <text evidence="2">The sequence shown here is derived from an EMBL/GenBank/DDBJ whole genome shotgun (WGS) entry which is preliminary data.</text>
</comment>
<keyword evidence="2" id="KW-0547">Nucleotide-binding</keyword>
<dbReference type="InterPro" id="IPR027417">
    <property type="entry name" value="P-loop_NTPase"/>
</dbReference>
<accession>A0A412WVF0</accession>
<dbReference type="AlphaFoldDB" id="A0A412WVF0"/>
<dbReference type="Gene3D" id="3.40.50.300">
    <property type="entry name" value="P-loop containing nucleotide triphosphate hydrolases"/>
    <property type="match status" value="1"/>
</dbReference>
<dbReference type="RefSeq" id="WP_118261381.1">
    <property type="nucleotide sequence ID" value="NZ_CABJDM010000027.1"/>
</dbReference>
<evidence type="ECO:0000313" key="4">
    <source>
        <dbReference type="Proteomes" id="UP000283589"/>
    </source>
</evidence>
<dbReference type="GO" id="GO:0003677">
    <property type="term" value="F:DNA binding"/>
    <property type="evidence" value="ECO:0007669"/>
    <property type="project" value="InterPro"/>
</dbReference>
<dbReference type="Proteomes" id="UP000286038">
    <property type="component" value="Unassembled WGS sequence"/>
</dbReference>
<dbReference type="EMBL" id="QRZA01000035">
    <property type="protein sequence ID" value="RGV31307.1"/>
    <property type="molecule type" value="Genomic_DNA"/>
</dbReference>
<dbReference type="EMBL" id="QRPV01000027">
    <property type="protein sequence ID" value="RHM40810.1"/>
    <property type="molecule type" value="Genomic_DNA"/>
</dbReference>
<gene>
    <name evidence="2" type="ORF">DWW18_17895</name>
    <name evidence="3" type="ORF">DWZ68_15410</name>
</gene>
<organism evidence="2 4">
    <name type="scientific">Butyricimonas virosa</name>
    <dbReference type="NCBI Taxonomy" id="544645"/>
    <lineage>
        <taxon>Bacteria</taxon>
        <taxon>Pseudomonadati</taxon>
        <taxon>Bacteroidota</taxon>
        <taxon>Bacteroidia</taxon>
        <taxon>Bacteroidales</taxon>
        <taxon>Odoribacteraceae</taxon>
        <taxon>Butyricimonas</taxon>
    </lineage>
</organism>
<dbReference type="GO" id="GO:0016887">
    <property type="term" value="F:ATP hydrolysis activity"/>
    <property type="evidence" value="ECO:0007669"/>
    <property type="project" value="InterPro"/>
</dbReference>
<evidence type="ECO:0000259" key="1">
    <source>
        <dbReference type="PROSITE" id="PS50943"/>
    </source>
</evidence>
<protein>
    <submittedName>
        <fullName evidence="2">ATP-binding protein</fullName>
    </submittedName>
</protein>
<dbReference type="InterPro" id="IPR010982">
    <property type="entry name" value="Lambda_DNA-bd_dom_sf"/>
</dbReference>
<reference evidence="4 5" key="1">
    <citation type="submission" date="2018-08" db="EMBL/GenBank/DDBJ databases">
        <title>A genome reference for cultivated species of the human gut microbiota.</title>
        <authorList>
            <person name="Zou Y."/>
            <person name="Xue W."/>
            <person name="Luo G."/>
        </authorList>
    </citation>
    <scope>NUCLEOTIDE SEQUENCE [LARGE SCALE GENOMIC DNA]</scope>
    <source>
        <strain evidence="2 4">AF14-49</strain>
        <strain evidence="3 5">AF34-33</strain>
    </source>
</reference>
<dbReference type="Gene3D" id="1.10.260.40">
    <property type="entry name" value="lambda repressor-like DNA-binding domains"/>
    <property type="match status" value="1"/>
</dbReference>
<proteinExistence type="predicted"/>
<dbReference type="InterPro" id="IPR001387">
    <property type="entry name" value="Cro/C1-type_HTH"/>
</dbReference>
<sequence>MNRNGLMKHAHDWITRLGSQARVADRCGISTAALSLWLGGKYGADTASLDKKIAKALGYKESDWVTVENVKNFKTVKFVFDQCKEISMWMAISSNAGSGKTRSLEHIFNTDLSGSIVLIQAEEWAAHQFLERLHGKLTSTPLKGYMTNNELLDKVIALLNEMDGHPILVIDEADKLKPSALRQLIPIYNRTEEHLGCVLAGTENLQKEIKAGVRKRLKGYDEIDSRLGRSYITLDGATEKDVYTICEANGVTSETSKLTVWSEIEKVEKFVRVRTTQGEREVKVLHCEDFRRLRRLITREKLLNKTSGK</sequence>
<dbReference type="Proteomes" id="UP000283589">
    <property type="component" value="Unassembled WGS sequence"/>
</dbReference>
<keyword evidence="2" id="KW-0067">ATP-binding</keyword>
<dbReference type="GO" id="GO:0005524">
    <property type="term" value="F:ATP binding"/>
    <property type="evidence" value="ECO:0007669"/>
    <property type="project" value="UniProtKB-KW"/>
</dbReference>
<dbReference type="CDD" id="cd00093">
    <property type="entry name" value="HTH_XRE"/>
    <property type="match status" value="1"/>
</dbReference>
<dbReference type="PROSITE" id="PS50943">
    <property type="entry name" value="HTH_CROC1"/>
    <property type="match status" value="1"/>
</dbReference>